<dbReference type="Proteomes" id="UP000325315">
    <property type="component" value="Unassembled WGS sequence"/>
</dbReference>
<organism evidence="1 2">
    <name type="scientific">Gossypium australe</name>
    <dbReference type="NCBI Taxonomy" id="47621"/>
    <lineage>
        <taxon>Eukaryota</taxon>
        <taxon>Viridiplantae</taxon>
        <taxon>Streptophyta</taxon>
        <taxon>Embryophyta</taxon>
        <taxon>Tracheophyta</taxon>
        <taxon>Spermatophyta</taxon>
        <taxon>Magnoliopsida</taxon>
        <taxon>eudicotyledons</taxon>
        <taxon>Gunneridae</taxon>
        <taxon>Pentapetalae</taxon>
        <taxon>rosids</taxon>
        <taxon>malvids</taxon>
        <taxon>Malvales</taxon>
        <taxon>Malvaceae</taxon>
        <taxon>Malvoideae</taxon>
        <taxon>Gossypium</taxon>
    </lineage>
</organism>
<gene>
    <name evidence="1" type="ORF">EPI10_023722</name>
</gene>
<dbReference type="OrthoDB" id="2015551at2759"/>
<proteinExistence type="predicted"/>
<accession>A0A5B6VWH1</accession>
<reference evidence="2" key="1">
    <citation type="journal article" date="2019" name="Plant Biotechnol. J.">
        <title>Genome sequencing of the Australian wild diploid species Gossypium australe highlights disease resistance and delayed gland morphogenesis.</title>
        <authorList>
            <person name="Cai Y."/>
            <person name="Cai X."/>
            <person name="Wang Q."/>
            <person name="Wang P."/>
            <person name="Zhang Y."/>
            <person name="Cai C."/>
            <person name="Xu Y."/>
            <person name="Wang K."/>
            <person name="Zhou Z."/>
            <person name="Wang C."/>
            <person name="Geng S."/>
            <person name="Li B."/>
            <person name="Dong Q."/>
            <person name="Hou Y."/>
            <person name="Wang H."/>
            <person name="Ai P."/>
            <person name="Liu Z."/>
            <person name="Yi F."/>
            <person name="Sun M."/>
            <person name="An G."/>
            <person name="Cheng J."/>
            <person name="Zhang Y."/>
            <person name="Shi Q."/>
            <person name="Xie Y."/>
            <person name="Shi X."/>
            <person name="Chang Y."/>
            <person name="Huang F."/>
            <person name="Chen Y."/>
            <person name="Hong S."/>
            <person name="Mi L."/>
            <person name="Sun Q."/>
            <person name="Zhang L."/>
            <person name="Zhou B."/>
            <person name="Peng R."/>
            <person name="Zhang X."/>
            <person name="Liu F."/>
        </authorList>
    </citation>
    <scope>NUCLEOTIDE SEQUENCE [LARGE SCALE GENOMIC DNA]</scope>
    <source>
        <strain evidence="2">cv. PA1801</strain>
    </source>
</reference>
<dbReference type="AlphaFoldDB" id="A0A5B6VWH1"/>
<protein>
    <submittedName>
        <fullName evidence="1">SODCC.2: Superoxide dismutase [Cu-Zn] 2</fullName>
    </submittedName>
</protein>
<sequence length="88" mass="10079">MYFSVIRLQTNLGWKDGDQKPICNLFDQIWKLCDIVYEGKEIGGCSFEHPHPFFIQPILDCTSTAQELRKAVCRVDKDGTQNCCPPRA</sequence>
<name>A0A5B6VWH1_9ROSI</name>
<evidence type="ECO:0000313" key="1">
    <source>
        <dbReference type="EMBL" id="KAA3473334.1"/>
    </source>
</evidence>
<evidence type="ECO:0000313" key="2">
    <source>
        <dbReference type="Proteomes" id="UP000325315"/>
    </source>
</evidence>
<dbReference type="EMBL" id="SMMG02000005">
    <property type="protein sequence ID" value="KAA3473334.1"/>
    <property type="molecule type" value="Genomic_DNA"/>
</dbReference>
<keyword evidence="2" id="KW-1185">Reference proteome</keyword>
<comment type="caution">
    <text evidence="1">The sequence shown here is derived from an EMBL/GenBank/DDBJ whole genome shotgun (WGS) entry which is preliminary data.</text>
</comment>